<keyword evidence="2" id="KW-1185">Reference proteome</keyword>
<dbReference type="Pfam" id="PF13561">
    <property type="entry name" value="adh_short_C2"/>
    <property type="match status" value="1"/>
</dbReference>
<dbReference type="SUPFAM" id="SSF51735">
    <property type="entry name" value="NAD(P)-binding Rossmann-fold domains"/>
    <property type="match status" value="1"/>
</dbReference>
<dbReference type="AlphaFoldDB" id="A0A814R894"/>
<dbReference type="InterPro" id="IPR036291">
    <property type="entry name" value="NAD(P)-bd_dom_sf"/>
</dbReference>
<name>A0A814R894_9BILA</name>
<dbReference type="Gene3D" id="3.40.50.720">
    <property type="entry name" value="NAD(P)-binding Rossmann-like Domain"/>
    <property type="match status" value="1"/>
</dbReference>
<proteinExistence type="predicted"/>
<reference evidence="1" key="1">
    <citation type="submission" date="2021-02" db="EMBL/GenBank/DDBJ databases">
        <authorList>
            <person name="Nowell W R."/>
        </authorList>
    </citation>
    <scope>NUCLEOTIDE SEQUENCE</scope>
    <source>
        <strain evidence="1">Ploen Becks lab</strain>
    </source>
</reference>
<sequence length="67" mass="7169">MNQVADTAKVRGISEEDVIKKVMLLNQATKKFAEIEEIAEAVSYLCSNNAASVTGTHISVDGGWSAQ</sequence>
<dbReference type="EMBL" id="CAJNOC010009555">
    <property type="protein sequence ID" value="CAF1130394.1"/>
    <property type="molecule type" value="Genomic_DNA"/>
</dbReference>
<evidence type="ECO:0008006" key="3">
    <source>
        <dbReference type="Google" id="ProtNLM"/>
    </source>
</evidence>
<comment type="caution">
    <text evidence="1">The sequence shown here is derived from an EMBL/GenBank/DDBJ whole genome shotgun (WGS) entry which is preliminary data.</text>
</comment>
<organism evidence="1 2">
    <name type="scientific">Brachionus calyciflorus</name>
    <dbReference type="NCBI Taxonomy" id="104777"/>
    <lineage>
        <taxon>Eukaryota</taxon>
        <taxon>Metazoa</taxon>
        <taxon>Spiralia</taxon>
        <taxon>Gnathifera</taxon>
        <taxon>Rotifera</taxon>
        <taxon>Eurotatoria</taxon>
        <taxon>Monogononta</taxon>
        <taxon>Pseudotrocha</taxon>
        <taxon>Ploima</taxon>
        <taxon>Brachionidae</taxon>
        <taxon>Brachionus</taxon>
    </lineage>
</organism>
<dbReference type="InterPro" id="IPR002347">
    <property type="entry name" value="SDR_fam"/>
</dbReference>
<evidence type="ECO:0000313" key="2">
    <source>
        <dbReference type="Proteomes" id="UP000663879"/>
    </source>
</evidence>
<protein>
    <recommendedName>
        <fullName evidence="3">3-hydroxybutyrate dehydrogenase</fullName>
    </recommendedName>
</protein>
<dbReference type="OrthoDB" id="417891at2759"/>
<gene>
    <name evidence="1" type="ORF">OXX778_LOCUS22446</name>
</gene>
<dbReference type="Proteomes" id="UP000663879">
    <property type="component" value="Unassembled WGS sequence"/>
</dbReference>
<evidence type="ECO:0000313" key="1">
    <source>
        <dbReference type="EMBL" id="CAF1130394.1"/>
    </source>
</evidence>
<accession>A0A814R894</accession>